<feature type="transmembrane region" description="Helical" evidence="5">
    <location>
        <begin position="293"/>
        <end position="313"/>
    </location>
</feature>
<name>A0A429ZPG0_9ENTE</name>
<dbReference type="PANTHER" id="PTHR43427">
    <property type="entry name" value="CHLORIDE CHANNEL PROTEIN CLC-E"/>
    <property type="match status" value="1"/>
</dbReference>
<feature type="transmembrane region" description="Helical" evidence="5">
    <location>
        <begin position="360"/>
        <end position="388"/>
    </location>
</feature>
<dbReference type="InterPro" id="IPR001807">
    <property type="entry name" value="ClC"/>
</dbReference>
<reference evidence="6 7" key="1">
    <citation type="submission" date="2017-05" db="EMBL/GenBank/DDBJ databases">
        <title>Vagococcus spp. assemblies.</title>
        <authorList>
            <person name="Gulvik C.A."/>
        </authorList>
    </citation>
    <scope>NUCLEOTIDE SEQUENCE [LARGE SCALE GENOMIC DNA]</scope>
    <source>
        <strain evidence="6 7">SS1994</strain>
    </source>
</reference>
<organism evidence="6 7">
    <name type="scientific">Vagococcus bubulae</name>
    <dbReference type="NCBI Taxonomy" id="1977868"/>
    <lineage>
        <taxon>Bacteria</taxon>
        <taxon>Bacillati</taxon>
        <taxon>Bacillota</taxon>
        <taxon>Bacilli</taxon>
        <taxon>Lactobacillales</taxon>
        <taxon>Enterococcaceae</taxon>
        <taxon>Vagococcus</taxon>
    </lineage>
</organism>
<feature type="transmembrane region" description="Helical" evidence="5">
    <location>
        <begin position="40"/>
        <end position="61"/>
    </location>
</feature>
<dbReference type="Proteomes" id="UP000288490">
    <property type="component" value="Unassembled WGS sequence"/>
</dbReference>
<evidence type="ECO:0000313" key="7">
    <source>
        <dbReference type="Proteomes" id="UP000288490"/>
    </source>
</evidence>
<comment type="caution">
    <text evidence="6">The sequence shown here is derived from an EMBL/GenBank/DDBJ whole genome shotgun (WGS) entry which is preliminary data.</text>
</comment>
<feature type="transmembrane region" description="Helical" evidence="5">
    <location>
        <begin position="12"/>
        <end position="34"/>
    </location>
</feature>
<evidence type="ECO:0000256" key="3">
    <source>
        <dbReference type="ARBA" id="ARBA00022989"/>
    </source>
</evidence>
<dbReference type="Pfam" id="PF00654">
    <property type="entry name" value="Voltage_CLC"/>
    <property type="match status" value="1"/>
</dbReference>
<dbReference type="InterPro" id="IPR014743">
    <property type="entry name" value="Cl-channel_core"/>
</dbReference>
<evidence type="ECO:0000256" key="5">
    <source>
        <dbReference type="SAM" id="Phobius"/>
    </source>
</evidence>
<keyword evidence="4 5" id="KW-0472">Membrane</keyword>
<feature type="transmembrane region" description="Helical" evidence="5">
    <location>
        <begin position="320"/>
        <end position="340"/>
    </location>
</feature>
<dbReference type="Gene3D" id="1.10.3080.10">
    <property type="entry name" value="Clc chloride channel"/>
    <property type="match status" value="1"/>
</dbReference>
<keyword evidence="7" id="KW-1185">Reference proteome</keyword>
<keyword evidence="3 5" id="KW-1133">Transmembrane helix</keyword>
<feature type="transmembrane region" description="Helical" evidence="5">
    <location>
        <begin position="143"/>
        <end position="166"/>
    </location>
</feature>
<feature type="transmembrane region" description="Helical" evidence="5">
    <location>
        <begin position="215"/>
        <end position="236"/>
    </location>
</feature>
<accession>A0A429ZPG0</accession>
<evidence type="ECO:0000313" key="6">
    <source>
        <dbReference type="EMBL" id="RST95587.1"/>
    </source>
</evidence>
<evidence type="ECO:0000256" key="1">
    <source>
        <dbReference type="ARBA" id="ARBA00004141"/>
    </source>
</evidence>
<comment type="subcellular location">
    <subcellularLocation>
        <location evidence="1">Membrane</location>
        <topology evidence="1">Multi-pass membrane protein</topology>
    </subcellularLocation>
</comment>
<proteinExistence type="predicted"/>
<feature type="transmembrane region" description="Helical" evidence="5">
    <location>
        <begin position="257"/>
        <end position="273"/>
    </location>
</feature>
<dbReference type="PANTHER" id="PTHR43427:SF12">
    <property type="entry name" value="CHLORIDE TRANSPORTER"/>
    <property type="match status" value="1"/>
</dbReference>
<dbReference type="OrthoDB" id="9767361at2"/>
<keyword evidence="2 5" id="KW-0812">Transmembrane</keyword>
<protein>
    <recommendedName>
        <fullName evidence="8">Voltage-gated chloride channel protein</fullName>
    </recommendedName>
</protein>
<gene>
    <name evidence="6" type="ORF">CBF36_02585</name>
</gene>
<dbReference type="GO" id="GO:0015108">
    <property type="term" value="F:chloride transmembrane transporter activity"/>
    <property type="evidence" value="ECO:0007669"/>
    <property type="project" value="InterPro"/>
</dbReference>
<dbReference type="SUPFAM" id="SSF81340">
    <property type="entry name" value="Clc chloride channel"/>
    <property type="match status" value="1"/>
</dbReference>
<dbReference type="RefSeq" id="WP_125956357.1">
    <property type="nucleotide sequence ID" value="NZ_JAQEJV010000003.1"/>
</dbReference>
<evidence type="ECO:0008006" key="8">
    <source>
        <dbReference type="Google" id="ProtNLM"/>
    </source>
</evidence>
<evidence type="ECO:0000256" key="4">
    <source>
        <dbReference type="ARBA" id="ARBA00023136"/>
    </source>
</evidence>
<evidence type="ECO:0000256" key="2">
    <source>
        <dbReference type="ARBA" id="ARBA00022692"/>
    </source>
</evidence>
<dbReference type="InterPro" id="IPR050368">
    <property type="entry name" value="ClC-type_chloride_channel"/>
</dbReference>
<sequence>MGKVKRHIQWMMFGLIIGVLVGILEVIFGKVLLIATNIRINYFMILIFFLPIVGVFIKWLYSVYGKESNKGMTLLFEVGQHTREAIPARLIPIVTLSTWLTHLIGGSAGREGVAIQIGGTFTNWFSNHVWKDFLPSHEKKQQMILVTGMAAGFAGLFHTPIAATFFSMELLAVGHLSIESLLSASIAAVTSSYVSQFLGLAAFSTTIDYYPKLTIQWVILLCLLGCVFGLVGRIFSISLHKVKGWVQLIQLPIYKKMFFLSLILMIGLIVAGRGRYSGLGSNLVEAAFHGGTIYSFDFLLKLLFTVFTLAIGFQGGEVTPLFSIGATCGVFLAQLCGLPVEFLASLGFVSVFSSATNTLIAPLLIAGEIFGFDLLPYAFFTIIASYIINNNDSIYPKQKV</sequence>
<dbReference type="AlphaFoldDB" id="A0A429ZPG0"/>
<dbReference type="GO" id="GO:0016020">
    <property type="term" value="C:membrane"/>
    <property type="evidence" value="ECO:0007669"/>
    <property type="project" value="UniProtKB-SubCell"/>
</dbReference>
<dbReference type="EMBL" id="NGJT01000003">
    <property type="protein sequence ID" value="RST95587.1"/>
    <property type="molecule type" value="Genomic_DNA"/>
</dbReference>